<dbReference type="PRINTS" id="PR01432">
    <property type="entry name" value="RABAPTIN"/>
</dbReference>
<dbReference type="Gene3D" id="1.20.5.730">
    <property type="entry name" value="Single helix bin"/>
    <property type="match status" value="1"/>
</dbReference>
<dbReference type="SUPFAM" id="SSF57903">
    <property type="entry name" value="FYVE/PHD zinc finger"/>
    <property type="match status" value="1"/>
</dbReference>
<comment type="caution">
    <text evidence="7">The sequence shown here is derived from an EMBL/GenBank/DDBJ whole genome shotgun (WGS) entry which is preliminary data.</text>
</comment>
<dbReference type="PANTHER" id="PTHR31179">
    <property type="entry name" value="RAB GTPASE-BINDING EFFECTOR PROTEIN"/>
    <property type="match status" value="1"/>
</dbReference>
<dbReference type="Pfam" id="PF09311">
    <property type="entry name" value="Rab5-bind"/>
    <property type="match status" value="1"/>
</dbReference>
<dbReference type="InterPro" id="IPR017455">
    <property type="entry name" value="Znf_FYVE-rel"/>
</dbReference>
<dbReference type="AlphaFoldDB" id="A0A8S3Z8Q1"/>
<dbReference type="GO" id="GO:0005096">
    <property type="term" value="F:GTPase activator activity"/>
    <property type="evidence" value="ECO:0007669"/>
    <property type="project" value="InterPro"/>
</dbReference>
<sequence>ITDLSSRLQVCEDCIKNFQKQMSITHLQLQDHCKSLTESREEVQRELTKLQEENDSLVNKYSKTAQQLQNEDISLPNTPEEMELLLLKYREEIISAKVAKEHAEEMLINETKLLLSQVLGEQQEKRTLKETLDQEIAALETKRVEVTTLQHELEEERVLRAQAEDKLRDSESSLKSMQTRSKQLLGKMQERLEEMDKKKSKLESDNHILKGKVQALQADLRNSEAVQRDFVKLSQSLQVQLEKIRQAENEVRWQHEDDVDECNNCKLAFTVTRRKHHCRHCGRIFCSDCTSKSVPSGSNFRPSKVCDVCHTILVKDATPYFSTEAPVT</sequence>
<feature type="coiled-coil region" evidence="5">
    <location>
        <begin position="122"/>
        <end position="250"/>
    </location>
</feature>
<keyword evidence="2 4" id="KW-0863">Zinc-finger</keyword>
<proteinExistence type="predicted"/>
<keyword evidence="3" id="KW-0862">Zinc</keyword>
<dbReference type="PANTHER" id="PTHR31179:SF7">
    <property type="entry name" value="FYVE-TYPE DOMAIN-CONTAINING PROTEIN"/>
    <property type="match status" value="1"/>
</dbReference>
<feature type="non-terminal residue" evidence="7">
    <location>
        <position position="328"/>
    </location>
</feature>
<dbReference type="EMBL" id="CAJHNH020001531">
    <property type="protein sequence ID" value="CAG5123472.1"/>
    <property type="molecule type" value="Genomic_DNA"/>
</dbReference>
<gene>
    <name evidence="7" type="ORF">CUNI_LOCUS9030</name>
</gene>
<dbReference type="InterPro" id="IPR015390">
    <property type="entry name" value="Rabaptin_Rab5-bd_dom"/>
</dbReference>
<evidence type="ECO:0000313" key="8">
    <source>
        <dbReference type="Proteomes" id="UP000678393"/>
    </source>
</evidence>
<dbReference type="InterPro" id="IPR013083">
    <property type="entry name" value="Znf_RING/FYVE/PHD"/>
</dbReference>
<evidence type="ECO:0000256" key="1">
    <source>
        <dbReference type="ARBA" id="ARBA00022723"/>
    </source>
</evidence>
<accession>A0A8S3Z8Q1</accession>
<dbReference type="PROSITE" id="PS50178">
    <property type="entry name" value="ZF_FYVE"/>
    <property type="match status" value="1"/>
</dbReference>
<dbReference type="GO" id="GO:0008270">
    <property type="term" value="F:zinc ion binding"/>
    <property type="evidence" value="ECO:0007669"/>
    <property type="project" value="UniProtKB-KW"/>
</dbReference>
<name>A0A8S3Z8Q1_9EUPU</name>
<evidence type="ECO:0000256" key="2">
    <source>
        <dbReference type="ARBA" id="ARBA00022771"/>
    </source>
</evidence>
<reference evidence="7" key="1">
    <citation type="submission" date="2021-04" db="EMBL/GenBank/DDBJ databases">
        <authorList>
            <consortium name="Molecular Ecology Group"/>
        </authorList>
    </citation>
    <scope>NUCLEOTIDE SEQUENCE</scope>
</reference>
<dbReference type="SMART" id="SM00064">
    <property type="entry name" value="FYVE"/>
    <property type="match status" value="1"/>
</dbReference>
<feature type="domain" description="FYVE-type" evidence="6">
    <location>
        <begin position="256"/>
        <end position="314"/>
    </location>
</feature>
<dbReference type="OrthoDB" id="79940at2759"/>
<keyword evidence="8" id="KW-1185">Reference proteome</keyword>
<dbReference type="InterPro" id="IPR003914">
    <property type="entry name" value="Rabaptin"/>
</dbReference>
<dbReference type="Gene3D" id="3.30.40.10">
    <property type="entry name" value="Zinc/RING finger domain, C3HC4 (zinc finger)"/>
    <property type="match status" value="1"/>
</dbReference>
<evidence type="ECO:0000313" key="7">
    <source>
        <dbReference type="EMBL" id="CAG5123472.1"/>
    </source>
</evidence>
<evidence type="ECO:0000256" key="3">
    <source>
        <dbReference type="ARBA" id="ARBA00022833"/>
    </source>
</evidence>
<protein>
    <recommendedName>
        <fullName evidence="6">FYVE-type domain-containing protein</fullName>
    </recommendedName>
</protein>
<dbReference type="InterPro" id="IPR000306">
    <property type="entry name" value="Znf_FYVE"/>
</dbReference>
<dbReference type="GO" id="GO:0006897">
    <property type="term" value="P:endocytosis"/>
    <property type="evidence" value="ECO:0007669"/>
    <property type="project" value="InterPro"/>
</dbReference>
<organism evidence="7 8">
    <name type="scientific">Candidula unifasciata</name>
    <dbReference type="NCBI Taxonomy" id="100452"/>
    <lineage>
        <taxon>Eukaryota</taxon>
        <taxon>Metazoa</taxon>
        <taxon>Spiralia</taxon>
        <taxon>Lophotrochozoa</taxon>
        <taxon>Mollusca</taxon>
        <taxon>Gastropoda</taxon>
        <taxon>Heterobranchia</taxon>
        <taxon>Euthyneura</taxon>
        <taxon>Panpulmonata</taxon>
        <taxon>Eupulmonata</taxon>
        <taxon>Stylommatophora</taxon>
        <taxon>Helicina</taxon>
        <taxon>Helicoidea</taxon>
        <taxon>Geomitridae</taxon>
        <taxon>Candidula</taxon>
    </lineage>
</organism>
<keyword evidence="5" id="KW-0175">Coiled coil</keyword>
<dbReference type="Proteomes" id="UP000678393">
    <property type="component" value="Unassembled WGS sequence"/>
</dbReference>
<evidence type="ECO:0000256" key="4">
    <source>
        <dbReference type="PROSITE-ProRule" id="PRU00091"/>
    </source>
</evidence>
<feature type="coiled-coil region" evidence="5">
    <location>
        <begin position="26"/>
        <end position="67"/>
    </location>
</feature>
<dbReference type="FunFam" id="1.20.5.730:FF:000005">
    <property type="entry name" value="RABaptiN (Rab effector)"/>
    <property type="match status" value="1"/>
</dbReference>
<evidence type="ECO:0000259" key="6">
    <source>
        <dbReference type="PROSITE" id="PS50178"/>
    </source>
</evidence>
<dbReference type="CDD" id="cd15739">
    <property type="entry name" value="FYVE_RABE_unchar"/>
    <property type="match status" value="1"/>
</dbReference>
<dbReference type="Pfam" id="PF01363">
    <property type="entry name" value="FYVE"/>
    <property type="match status" value="1"/>
</dbReference>
<dbReference type="InterPro" id="IPR011011">
    <property type="entry name" value="Znf_FYVE_PHD"/>
</dbReference>
<keyword evidence="1" id="KW-0479">Metal-binding</keyword>
<evidence type="ECO:0000256" key="5">
    <source>
        <dbReference type="SAM" id="Coils"/>
    </source>
</evidence>